<dbReference type="EMBL" id="BAABIB010000017">
    <property type="protein sequence ID" value="GAA5153345.1"/>
    <property type="molecule type" value="Genomic_DNA"/>
</dbReference>
<keyword evidence="2" id="KW-1185">Reference proteome</keyword>
<reference evidence="2" key="1">
    <citation type="journal article" date="2019" name="Int. J. Syst. Evol. Microbiol.">
        <title>The Global Catalogue of Microorganisms (GCM) 10K type strain sequencing project: providing services to taxonomists for standard genome sequencing and annotation.</title>
        <authorList>
            <consortium name="The Broad Institute Genomics Platform"/>
            <consortium name="The Broad Institute Genome Sequencing Center for Infectious Disease"/>
            <person name="Wu L."/>
            <person name="Ma J."/>
        </authorList>
    </citation>
    <scope>NUCLEOTIDE SEQUENCE [LARGE SCALE GENOMIC DNA]</scope>
    <source>
        <strain evidence="2">JCM 18054</strain>
    </source>
</reference>
<dbReference type="Proteomes" id="UP001500192">
    <property type="component" value="Unassembled WGS sequence"/>
</dbReference>
<gene>
    <name evidence="1" type="ORF">GCM10023214_06210</name>
</gene>
<organism evidence="1 2">
    <name type="scientific">Amycolatopsis dongchuanensis</name>
    <dbReference type="NCBI Taxonomy" id="1070866"/>
    <lineage>
        <taxon>Bacteria</taxon>
        <taxon>Bacillati</taxon>
        <taxon>Actinomycetota</taxon>
        <taxon>Actinomycetes</taxon>
        <taxon>Pseudonocardiales</taxon>
        <taxon>Pseudonocardiaceae</taxon>
        <taxon>Amycolatopsis</taxon>
    </lineage>
</organism>
<name>A0ABP9PX19_9PSEU</name>
<evidence type="ECO:0000313" key="2">
    <source>
        <dbReference type="Proteomes" id="UP001500192"/>
    </source>
</evidence>
<proteinExistence type="predicted"/>
<sequence length="176" mass="20388">MLRLGEPQVVLELLELLELAQLLGIQLRRARRLGRGLHVRHLRGAGLRQRGARLLLGLRLRRTTLPLRGAGLRQRVVRFLLGLHRLRSRRVAWPLLRWLGRVQLLWSLGVARPLLSRLRSRRVARPLLRRLRPRLLRWLPRPRLHGLSGFRVAPVLGLVARSLLGHPLMMPGPSRR</sequence>
<protein>
    <submittedName>
        <fullName evidence="1">Uncharacterized protein</fullName>
    </submittedName>
</protein>
<accession>A0ABP9PX19</accession>
<evidence type="ECO:0000313" key="1">
    <source>
        <dbReference type="EMBL" id="GAA5153345.1"/>
    </source>
</evidence>
<comment type="caution">
    <text evidence="1">The sequence shown here is derived from an EMBL/GenBank/DDBJ whole genome shotgun (WGS) entry which is preliminary data.</text>
</comment>